<proteinExistence type="predicted"/>
<dbReference type="EMBL" id="JBBMEJ010000002">
    <property type="protein sequence ID" value="MEQ2369831.1"/>
    <property type="molecule type" value="Genomic_DNA"/>
</dbReference>
<dbReference type="Pfam" id="PF13443">
    <property type="entry name" value="HTH_26"/>
    <property type="match status" value="1"/>
</dbReference>
<dbReference type="InterPro" id="IPR001387">
    <property type="entry name" value="Cro/C1-type_HTH"/>
</dbReference>
<dbReference type="RefSeq" id="WP_288700349.1">
    <property type="nucleotide sequence ID" value="NZ_JBBMEJ010000002.1"/>
</dbReference>
<keyword evidence="3" id="KW-1185">Reference proteome</keyword>
<protein>
    <submittedName>
        <fullName evidence="2">Helix-turn-helix transcriptional regulator</fullName>
    </submittedName>
</protein>
<name>A0ABV1BDP6_9FIRM</name>
<feature type="domain" description="HTH cro/C1-type" evidence="1">
    <location>
        <begin position="12"/>
        <end position="67"/>
    </location>
</feature>
<sequence>MIQYKFNVMEKLKEIGYNSKRLRDEKLLGESYMTQLRRGNLVSWKTIDTLCRLLNCQVGDLVEYVAEDTPETAE</sequence>
<evidence type="ECO:0000313" key="3">
    <source>
        <dbReference type="Proteomes" id="UP001473063"/>
    </source>
</evidence>
<gene>
    <name evidence="2" type="ORF">WMO28_02525</name>
</gene>
<evidence type="ECO:0000313" key="2">
    <source>
        <dbReference type="EMBL" id="MEQ2369831.1"/>
    </source>
</evidence>
<accession>A0ABV1BDP6</accession>
<comment type="caution">
    <text evidence="2">The sequence shown here is derived from an EMBL/GenBank/DDBJ whole genome shotgun (WGS) entry which is preliminary data.</text>
</comment>
<evidence type="ECO:0000259" key="1">
    <source>
        <dbReference type="Pfam" id="PF13443"/>
    </source>
</evidence>
<reference evidence="2 3" key="1">
    <citation type="submission" date="2024-03" db="EMBL/GenBank/DDBJ databases">
        <title>Human intestinal bacterial collection.</title>
        <authorList>
            <person name="Pauvert C."/>
            <person name="Hitch T.C.A."/>
            <person name="Clavel T."/>
        </authorList>
    </citation>
    <scope>NUCLEOTIDE SEQUENCE [LARGE SCALE GENOMIC DNA]</scope>
    <source>
        <strain evidence="2 3">CLA-JM-H16</strain>
    </source>
</reference>
<organism evidence="2 3">
    <name type="scientific">Blautia aquisgranensis</name>
    <dbReference type="NCBI Taxonomy" id="3133153"/>
    <lineage>
        <taxon>Bacteria</taxon>
        <taxon>Bacillati</taxon>
        <taxon>Bacillota</taxon>
        <taxon>Clostridia</taxon>
        <taxon>Lachnospirales</taxon>
        <taxon>Lachnospiraceae</taxon>
        <taxon>Blautia</taxon>
    </lineage>
</organism>
<dbReference type="Proteomes" id="UP001473063">
    <property type="component" value="Unassembled WGS sequence"/>
</dbReference>